<feature type="domain" description="C3H1-type" evidence="7">
    <location>
        <begin position="113"/>
        <end position="139"/>
    </location>
</feature>
<evidence type="ECO:0000256" key="5">
    <source>
        <dbReference type="ARBA" id="ARBA00023125"/>
    </source>
</evidence>
<dbReference type="GO" id="GO:0003677">
    <property type="term" value="F:DNA binding"/>
    <property type="evidence" value="ECO:0007669"/>
    <property type="project" value="UniProtKB-KW"/>
</dbReference>
<keyword evidence="4 6" id="KW-0862">Zinc</keyword>
<reference evidence="8" key="1">
    <citation type="submission" date="2019-09" db="EMBL/GenBank/DDBJ databases">
        <title>Draft genome information of white flower Hibiscus syriacus.</title>
        <authorList>
            <person name="Kim Y.-M."/>
        </authorList>
    </citation>
    <scope>NUCLEOTIDE SEQUENCE [LARGE SCALE GENOMIC DNA]</scope>
    <source>
        <strain evidence="8">YM2019G1</strain>
    </source>
</reference>
<evidence type="ECO:0000256" key="1">
    <source>
        <dbReference type="ARBA" id="ARBA00022723"/>
    </source>
</evidence>
<dbReference type="PANTHER" id="PTHR14493">
    <property type="entry name" value="UNKEMPT FAMILY MEMBER"/>
    <property type="match status" value="1"/>
</dbReference>
<evidence type="ECO:0000313" key="9">
    <source>
        <dbReference type="Proteomes" id="UP000436088"/>
    </source>
</evidence>
<dbReference type="Pfam" id="PF25512">
    <property type="entry name" value="zf-CCCH_AtC3H23"/>
    <property type="match status" value="1"/>
</dbReference>
<name>A0A6A3CT68_HIBSY</name>
<keyword evidence="1 6" id="KW-0479">Metal-binding</keyword>
<evidence type="ECO:0000259" key="7">
    <source>
        <dbReference type="PROSITE" id="PS50103"/>
    </source>
</evidence>
<protein>
    <submittedName>
        <fullName evidence="8">Zinc finger CCCH domain-containing protein 23</fullName>
    </submittedName>
</protein>
<evidence type="ECO:0000256" key="4">
    <source>
        <dbReference type="ARBA" id="ARBA00022833"/>
    </source>
</evidence>
<dbReference type="SMART" id="SM00356">
    <property type="entry name" value="ZnF_C3H1"/>
    <property type="match status" value="1"/>
</dbReference>
<dbReference type="SUPFAM" id="SSF90229">
    <property type="entry name" value="CCCH zinc finger"/>
    <property type="match status" value="1"/>
</dbReference>
<dbReference type="AlphaFoldDB" id="A0A6A3CT68"/>
<evidence type="ECO:0000256" key="2">
    <source>
        <dbReference type="ARBA" id="ARBA00022737"/>
    </source>
</evidence>
<feature type="zinc finger region" description="C3H1-type" evidence="6">
    <location>
        <begin position="113"/>
        <end position="139"/>
    </location>
</feature>
<dbReference type="InterPro" id="IPR057444">
    <property type="entry name" value="Znf-CCCH_AtC3H23-like"/>
</dbReference>
<evidence type="ECO:0000256" key="3">
    <source>
        <dbReference type="ARBA" id="ARBA00022771"/>
    </source>
</evidence>
<dbReference type="PANTHER" id="PTHR14493:SF147">
    <property type="entry name" value="ZINC FINGER CCCH DOMAIN-CONTAINING PROTEIN 23"/>
    <property type="match status" value="1"/>
</dbReference>
<comment type="caution">
    <text evidence="8">The sequence shown here is derived from an EMBL/GenBank/DDBJ whole genome shotgun (WGS) entry which is preliminary data.</text>
</comment>
<dbReference type="EMBL" id="VEPZ02000193">
    <property type="protein sequence ID" value="KAE8731704.1"/>
    <property type="molecule type" value="Genomic_DNA"/>
</dbReference>
<dbReference type="InterPro" id="IPR045234">
    <property type="entry name" value="Unkempt-like"/>
</dbReference>
<gene>
    <name evidence="8" type="ORF">F3Y22_tig00002793pilonHSYRG00341</name>
</gene>
<evidence type="ECO:0000256" key="6">
    <source>
        <dbReference type="PROSITE-ProRule" id="PRU00723"/>
    </source>
</evidence>
<dbReference type="GO" id="GO:0008270">
    <property type="term" value="F:zinc ion binding"/>
    <property type="evidence" value="ECO:0007669"/>
    <property type="project" value="UniProtKB-KW"/>
</dbReference>
<accession>A0A6A3CT68</accession>
<proteinExistence type="predicted"/>
<dbReference type="InterPro" id="IPR036855">
    <property type="entry name" value="Znf_CCCH_sf"/>
</dbReference>
<dbReference type="PROSITE" id="PS50103">
    <property type="entry name" value="ZF_C3H1"/>
    <property type="match status" value="1"/>
</dbReference>
<dbReference type="GO" id="GO:0006355">
    <property type="term" value="P:regulation of DNA-templated transcription"/>
    <property type="evidence" value="ECO:0007669"/>
    <property type="project" value="UniProtKB-ARBA"/>
</dbReference>
<dbReference type="FunFam" id="3.30.1370.210:FF:000009">
    <property type="entry name" value="Zinc finger CCCH domain-containing protein 66"/>
    <property type="match status" value="1"/>
</dbReference>
<dbReference type="InterPro" id="IPR000571">
    <property type="entry name" value="Znf_CCCH"/>
</dbReference>
<keyword evidence="9" id="KW-1185">Reference proteome</keyword>
<dbReference type="Proteomes" id="UP000436088">
    <property type="component" value="Unassembled WGS sequence"/>
</dbReference>
<organism evidence="8 9">
    <name type="scientific">Hibiscus syriacus</name>
    <name type="common">Rose of Sharon</name>
    <dbReference type="NCBI Taxonomy" id="106335"/>
    <lineage>
        <taxon>Eukaryota</taxon>
        <taxon>Viridiplantae</taxon>
        <taxon>Streptophyta</taxon>
        <taxon>Embryophyta</taxon>
        <taxon>Tracheophyta</taxon>
        <taxon>Spermatophyta</taxon>
        <taxon>Magnoliopsida</taxon>
        <taxon>eudicotyledons</taxon>
        <taxon>Gunneridae</taxon>
        <taxon>Pentapetalae</taxon>
        <taxon>rosids</taxon>
        <taxon>malvids</taxon>
        <taxon>Malvales</taxon>
        <taxon>Malvaceae</taxon>
        <taxon>Malvoideae</taxon>
        <taxon>Hibiscus</taxon>
    </lineage>
</organism>
<dbReference type="Gene3D" id="3.30.1370.210">
    <property type="match status" value="1"/>
</dbReference>
<dbReference type="Pfam" id="PF00642">
    <property type="entry name" value="zf-CCCH"/>
    <property type="match status" value="1"/>
</dbReference>
<sequence>MIIGESIRLNRRIEILSVSFPSVNFNCSNALNSPCPVDYLAYIRRYLPSNDNESESMSEDSDLPVDAFSCEHFRMYEFKVRRCARGRSHDWTECPYAHPGEKARRRDPRKFHYSGTACPDFRQGNCKRGDSCEFAHGVFECWLHPARYRTLPCKDGTSCKIRVIWIMLVFPCATVRSLVLHQLPFLASPPLSSSSESPATSPRVSFNSVNELGLQMGSGFGSPRGSTLPPGFCSSPSTPTRTPTRSSLGKCDFWECNAFEEEPAMERVESGRDLRARMYAKLSKENFLGRLQPTGSGPDVGWVSELVN</sequence>
<keyword evidence="2" id="KW-0677">Repeat</keyword>
<keyword evidence="5" id="KW-0238">DNA-binding</keyword>
<keyword evidence="3 6" id="KW-0863">Zinc-finger</keyword>
<evidence type="ECO:0000313" key="8">
    <source>
        <dbReference type="EMBL" id="KAE8731704.1"/>
    </source>
</evidence>